<feature type="chain" id="PRO_5025093335" description="S-protein homolog" evidence="6">
    <location>
        <begin position="30"/>
        <end position="146"/>
    </location>
</feature>
<dbReference type="AlphaFoldDB" id="A0A445D3Q5"/>
<protein>
    <recommendedName>
        <fullName evidence="6">S-protein homolog</fullName>
    </recommendedName>
</protein>
<comment type="subcellular location">
    <subcellularLocation>
        <location evidence="1 6">Secreted</location>
    </subcellularLocation>
</comment>
<evidence type="ECO:0000256" key="3">
    <source>
        <dbReference type="ARBA" id="ARBA00022471"/>
    </source>
</evidence>
<evidence type="ECO:0000256" key="4">
    <source>
        <dbReference type="ARBA" id="ARBA00022525"/>
    </source>
</evidence>
<evidence type="ECO:0000313" key="8">
    <source>
        <dbReference type="Proteomes" id="UP000289738"/>
    </source>
</evidence>
<gene>
    <name evidence="7" type="ORF">Ahy_A05g023552</name>
</gene>
<dbReference type="Gramene" id="arahy.Tifrunner.gnm2.ann2.Ah05g299800.1">
    <property type="protein sequence ID" value="arahy.Tifrunner.gnm2.ann2.Ah05g299800.1-CDS-1"/>
    <property type="gene ID" value="arahy.Tifrunner.gnm2.ann2.Ah05g299800"/>
</dbReference>
<evidence type="ECO:0000256" key="2">
    <source>
        <dbReference type="ARBA" id="ARBA00005581"/>
    </source>
</evidence>
<dbReference type="PANTHER" id="PTHR31232">
    <property type="match status" value="1"/>
</dbReference>
<dbReference type="EMBL" id="SDMP01000005">
    <property type="protein sequence ID" value="RYR57863.1"/>
    <property type="molecule type" value="Genomic_DNA"/>
</dbReference>
<evidence type="ECO:0000256" key="6">
    <source>
        <dbReference type="RuleBase" id="RU367044"/>
    </source>
</evidence>
<dbReference type="Proteomes" id="UP000289738">
    <property type="component" value="Chromosome A05"/>
</dbReference>
<organism evidence="7 8">
    <name type="scientific">Arachis hypogaea</name>
    <name type="common">Peanut</name>
    <dbReference type="NCBI Taxonomy" id="3818"/>
    <lineage>
        <taxon>Eukaryota</taxon>
        <taxon>Viridiplantae</taxon>
        <taxon>Streptophyta</taxon>
        <taxon>Embryophyta</taxon>
        <taxon>Tracheophyta</taxon>
        <taxon>Spermatophyta</taxon>
        <taxon>Magnoliopsida</taxon>
        <taxon>eudicotyledons</taxon>
        <taxon>Gunneridae</taxon>
        <taxon>Pentapetalae</taxon>
        <taxon>rosids</taxon>
        <taxon>fabids</taxon>
        <taxon>Fabales</taxon>
        <taxon>Fabaceae</taxon>
        <taxon>Papilionoideae</taxon>
        <taxon>50 kb inversion clade</taxon>
        <taxon>dalbergioids sensu lato</taxon>
        <taxon>Dalbergieae</taxon>
        <taxon>Pterocarpus clade</taxon>
        <taxon>Arachis</taxon>
    </lineage>
</organism>
<sequence length="146" mass="16513">MTISSLSLSKVVIMLILVSFNLNVSMIDGQVAPQPIFIAVTISNKLIHLDLQISCTNNRNKVVQKQTVPNDGSWTFKFLPIIFHGISYSCNFSWDDGKNESRDFNIYNQDRDEKLCHQECNWEIHETGPCRVSGSDAPKCFSWGGK</sequence>
<evidence type="ECO:0000256" key="1">
    <source>
        <dbReference type="ARBA" id="ARBA00004613"/>
    </source>
</evidence>
<keyword evidence="4 6" id="KW-0964">Secreted</keyword>
<name>A0A445D3Q5_ARAHY</name>
<keyword evidence="3 6" id="KW-0713">Self-incompatibility</keyword>
<keyword evidence="8" id="KW-1185">Reference proteome</keyword>
<dbReference type="GO" id="GO:0060320">
    <property type="term" value="P:rejection of self pollen"/>
    <property type="evidence" value="ECO:0007669"/>
    <property type="project" value="UniProtKB-KW"/>
</dbReference>
<dbReference type="SMR" id="A0A445D3Q5"/>
<dbReference type="GO" id="GO:0005576">
    <property type="term" value="C:extracellular region"/>
    <property type="evidence" value="ECO:0007669"/>
    <property type="project" value="UniProtKB-SubCell"/>
</dbReference>
<comment type="similarity">
    <text evidence="2 6">Belongs to the plant self-incompatibility (S1) protein family.</text>
</comment>
<dbReference type="PANTHER" id="PTHR31232:SF43">
    <property type="entry name" value="S-PROTEIN HOMOLOG 29-RELATED"/>
    <property type="match status" value="1"/>
</dbReference>
<dbReference type="Pfam" id="PF05938">
    <property type="entry name" value="Self-incomp_S1"/>
    <property type="match status" value="1"/>
</dbReference>
<comment type="caution">
    <text evidence="7">The sequence shown here is derived from an EMBL/GenBank/DDBJ whole genome shotgun (WGS) entry which is preliminary data.</text>
</comment>
<reference evidence="7 8" key="1">
    <citation type="submission" date="2019-01" db="EMBL/GenBank/DDBJ databases">
        <title>Sequencing of cultivated peanut Arachis hypogaea provides insights into genome evolution and oil improvement.</title>
        <authorList>
            <person name="Chen X."/>
        </authorList>
    </citation>
    <scope>NUCLEOTIDE SEQUENCE [LARGE SCALE GENOMIC DNA]</scope>
    <source>
        <strain evidence="8">cv. Fuhuasheng</strain>
        <tissue evidence="7">Leaves</tissue>
    </source>
</reference>
<feature type="signal peptide" evidence="6">
    <location>
        <begin position="1"/>
        <end position="29"/>
    </location>
</feature>
<evidence type="ECO:0000313" key="7">
    <source>
        <dbReference type="EMBL" id="RYR57863.1"/>
    </source>
</evidence>
<proteinExistence type="inferred from homology"/>
<dbReference type="InterPro" id="IPR010264">
    <property type="entry name" value="Self-incomp_S1"/>
</dbReference>
<keyword evidence="5 6" id="KW-0732">Signal</keyword>
<accession>A0A445D3Q5</accession>
<evidence type="ECO:0000256" key="5">
    <source>
        <dbReference type="ARBA" id="ARBA00022729"/>
    </source>
</evidence>